<dbReference type="Proteomes" id="UP000198406">
    <property type="component" value="Unassembled WGS sequence"/>
</dbReference>
<dbReference type="GO" id="GO:0003700">
    <property type="term" value="F:DNA-binding transcription factor activity"/>
    <property type="evidence" value="ECO:0007669"/>
    <property type="project" value="InterPro"/>
</dbReference>
<comment type="caution">
    <text evidence="6">The sequence shown here is derived from an EMBL/GenBank/DDBJ whole genome shotgun (WGS) entry which is preliminary data.</text>
</comment>
<dbReference type="GO" id="GO:0005634">
    <property type="term" value="C:nucleus"/>
    <property type="evidence" value="ECO:0007669"/>
    <property type="project" value="UniProtKB-SubCell"/>
</dbReference>
<dbReference type="AlphaFoldDB" id="A0A1Z5JKG1"/>
<dbReference type="InterPro" id="IPR036390">
    <property type="entry name" value="WH_DNA-bd_sf"/>
</dbReference>
<feature type="region of interest" description="Disordered" evidence="4">
    <location>
        <begin position="178"/>
        <end position="198"/>
    </location>
</feature>
<dbReference type="Gene3D" id="1.10.10.10">
    <property type="entry name" value="Winged helix-like DNA-binding domain superfamily/Winged helix DNA-binding domain"/>
    <property type="match status" value="1"/>
</dbReference>
<evidence type="ECO:0000256" key="3">
    <source>
        <dbReference type="ARBA" id="ARBA00023242"/>
    </source>
</evidence>
<proteinExistence type="predicted"/>
<evidence type="ECO:0000313" key="7">
    <source>
        <dbReference type="Proteomes" id="UP000198406"/>
    </source>
</evidence>
<keyword evidence="7" id="KW-1185">Reference proteome</keyword>
<name>A0A1Z5JKG1_FISSO</name>
<keyword evidence="2" id="KW-0238">DNA-binding</keyword>
<protein>
    <recommendedName>
        <fullName evidence="5">HSF-type DNA-binding domain-containing protein</fullName>
    </recommendedName>
</protein>
<sequence length="464" mass="51480">MSSLRKKKIHIPTEKRKKTLEVALNNEGKSLGDDGISSGGVLSRSANKRIGDGLNNALSLISPEVRSILSTPAKTTHSKSKSFVETTMEMINFFSKEEPSLMGWGDDGQHFYVNTHANLGRVSSAMKPFFDHGNFSSFRRQLCAYNFIRLQQGRYRGHWYHPLFHRFSTAQDILEIQSSRRRRGQGVRTSDTLSERSRRIKIRRPGDLEQSAQSSVEPDEQSGLCDFPGSEYAHMLVLDSVASLFPLESLQKDEVLNGGFVKNVNNVSSDVIQQSQEGPKVVESDGSRTSHVIPVSQLKTELVEDRPLSSYLSCTPIKPNIFNLPMLRSAFSPPVSQAGVSGLVDCCGDTDGDKENSMEESNLYQSAFGQFSPATPGNLLPMFRRSSPFGYEFELTRLFCSPCRQCPGAIPTETHKPIMFSFHGNPPATELTSPNILIELPGNQTESKRDHESDSKPAAVKPMD</sequence>
<feature type="region of interest" description="Disordered" evidence="4">
    <location>
        <begin position="203"/>
        <end position="222"/>
    </location>
</feature>
<reference evidence="6 7" key="1">
    <citation type="journal article" date="2015" name="Plant Cell">
        <title>Oil accumulation by the oleaginous diatom Fistulifera solaris as revealed by the genome and transcriptome.</title>
        <authorList>
            <person name="Tanaka T."/>
            <person name="Maeda Y."/>
            <person name="Veluchamy A."/>
            <person name="Tanaka M."/>
            <person name="Abida H."/>
            <person name="Marechal E."/>
            <person name="Bowler C."/>
            <person name="Muto M."/>
            <person name="Sunaga Y."/>
            <person name="Tanaka M."/>
            <person name="Yoshino T."/>
            <person name="Taniguchi T."/>
            <person name="Fukuda Y."/>
            <person name="Nemoto M."/>
            <person name="Matsumoto M."/>
            <person name="Wong P.S."/>
            <person name="Aburatani S."/>
            <person name="Fujibuchi W."/>
        </authorList>
    </citation>
    <scope>NUCLEOTIDE SEQUENCE [LARGE SCALE GENOMIC DNA]</scope>
    <source>
        <strain evidence="6 7">JPCC DA0580</strain>
    </source>
</reference>
<dbReference type="InterPro" id="IPR036388">
    <property type="entry name" value="WH-like_DNA-bd_sf"/>
</dbReference>
<dbReference type="InParanoid" id="A0A1Z5JKG1"/>
<organism evidence="6 7">
    <name type="scientific">Fistulifera solaris</name>
    <name type="common">Oleaginous diatom</name>
    <dbReference type="NCBI Taxonomy" id="1519565"/>
    <lineage>
        <taxon>Eukaryota</taxon>
        <taxon>Sar</taxon>
        <taxon>Stramenopiles</taxon>
        <taxon>Ochrophyta</taxon>
        <taxon>Bacillariophyta</taxon>
        <taxon>Bacillariophyceae</taxon>
        <taxon>Bacillariophycidae</taxon>
        <taxon>Naviculales</taxon>
        <taxon>Naviculaceae</taxon>
        <taxon>Fistulifera</taxon>
    </lineage>
</organism>
<keyword evidence="3" id="KW-0539">Nucleus</keyword>
<dbReference type="GO" id="GO:0043565">
    <property type="term" value="F:sequence-specific DNA binding"/>
    <property type="evidence" value="ECO:0007669"/>
    <property type="project" value="InterPro"/>
</dbReference>
<evidence type="ECO:0000256" key="2">
    <source>
        <dbReference type="ARBA" id="ARBA00023125"/>
    </source>
</evidence>
<comment type="subcellular location">
    <subcellularLocation>
        <location evidence="1">Nucleus</location>
    </subcellularLocation>
</comment>
<feature type="domain" description="HSF-type DNA-binding" evidence="5">
    <location>
        <begin position="83"/>
        <end position="168"/>
    </location>
</feature>
<feature type="compositionally biased region" description="Basic and acidic residues" evidence="4">
    <location>
        <begin position="446"/>
        <end position="455"/>
    </location>
</feature>
<dbReference type="SUPFAM" id="SSF46785">
    <property type="entry name" value="Winged helix' DNA-binding domain"/>
    <property type="match status" value="1"/>
</dbReference>
<dbReference type="EMBL" id="BDSP01000080">
    <property type="protein sequence ID" value="GAX14479.1"/>
    <property type="molecule type" value="Genomic_DNA"/>
</dbReference>
<evidence type="ECO:0000256" key="4">
    <source>
        <dbReference type="SAM" id="MobiDB-lite"/>
    </source>
</evidence>
<evidence type="ECO:0000256" key="1">
    <source>
        <dbReference type="ARBA" id="ARBA00004123"/>
    </source>
</evidence>
<evidence type="ECO:0000313" key="6">
    <source>
        <dbReference type="EMBL" id="GAX14479.1"/>
    </source>
</evidence>
<gene>
    <name evidence="6" type="ORF">FisN_11Hh060</name>
</gene>
<accession>A0A1Z5JKG1</accession>
<dbReference type="InterPro" id="IPR000232">
    <property type="entry name" value="HSF_DNA-bd"/>
</dbReference>
<feature type="region of interest" description="Disordered" evidence="4">
    <location>
        <begin position="441"/>
        <end position="464"/>
    </location>
</feature>
<evidence type="ECO:0000259" key="5">
    <source>
        <dbReference type="Pfam" id="PF00447"/>
    </source>
</evidence>
<dbReference type="Pfam" id="PF00447">
    <property type="entry name" value="HSF_DNA-bind"/>
    <property type="match status" value="1"/>
</dbReference>